<dbReference type="GO" id="GO:0098839">
    <property type="term" value="C:postsynaptic density membrane"/>
    <property type="evidence" value="ECO:0007669"/>
    <property type="project" value="TreeGrafter"/>
</dbReference>
<dbReference type="GO" id="GO:0019226">
    <property type="term" value="P:transmission of nerve impulse"/>
    <property type="evidence" value="ECO:0007669"/>
    <property type="project" value="TreeGrafter"/>
</dbReference>
<dbReference type="GO" id="GO:0016247">
    <property type="term" value="F:channel regulator activity"/>
    <property type="evidence" value="ECO:0007669"/>
    <property type="project" value="TreeGrafter"/>
</dbReference>
<feature type="transmembrane region" description="Helical" evidence="5">
    <location>
        <begin position="243"/>
        <end position="264"/>
    </location>
</feature>
<dbReference type="PANTHER" id="PTHR12107">
    <property type="entry name" value="VOLTAGE-DEPENDENT CALCIUM CHANNEL GAMMA SUBUNIT"/>
    <property type="match status" value="1"/>
</dbReference>
<dbReference type="InterPro" id="IPR004031">
    <property type="entry name" value="PMP22/EMP/MP20/Claudin"/>
</dbReference>
<dbReference type="STRING" id="6293.A0A1I8EAT5"/>
<dbReference type="InterPro" id="IPR051072">
    <property type="entry name" value="CACNG_subunit"/>
</dbReference>
<keyword evidence="3 5" id="KW-1133">Transmembrane helix</keyword>
<dbReference type="GO" id="GO:0098943">
    <property type="term" value="P:neurotransmitter receptor transport, postsynaptic endosome to lysosome"/>
    <property type="evidence" value="ECO:0007669"/>
    <property type="project" value="TreeGrafter"/>
</dbReference>
<comment type="subcellular location">
    <subcellularLocation>
        <location evidence="1">Membrane</location>
        <topology evidence="1">Multi-pass membrane protein</topology>
    </subcellularLocation>
</comment>
<accession>A0A1I8EAT5</accession>
<dbReference type="Pfam" id="PF13903">
    <property type="entry name" value="Claudin_2"/>
    <property type="match status" value="1"/>
</dbReference>
<evidence type="ECO:0000256" key="5">
    <source>
        <dbReference type="SAM" id="Phobius"/>
    </source>
</evidence>
<name>A0A1I8EAT5_WUCBA</name>
<keyword evidence="4 5" id="KW-0472">Membrane</keyword>
<dbReference type="AlphaFoldDB" id="A0A1I8EAT5"/>
<dbReference type="GO" id="GO:0005245">
    <property type="term" value="F:voltage-gated calcium channel activity"/>
    <property type="evidence" value="ECO:0007669"/>
    <property type="project" value="TreeGrafter"/>
</dbReference>
<protein>
    <submittedName>
        <fullName evidence="6">Uncharacterized protein</fullName>
    </submittedName>
</protein>
<organism evidence="6">
    <name type="scientific">Wuchereria bancrofti</name>
    <dbReference type="NCBI Taxonomy" id="6293"/>
    <lineage>
        <taxon>Eukaryota</taxon>
        <taxon>Metazoa</taxon>
        <taxon>Ecdysozoa</taxon>
        <taxon>Nematoda</taxon>
        <taxon>Chromadorea</taxon>
        <taxon>Rhabditida</taxon>
        <taxon>Spirurina</taxon>
        <taxon>Spiruromorpha</taxon>
        <taxon>Filarioidea</taxon>
        <taxon>Onchocercidae</taxon>
        <taxon>Wuchereria</taxon>
    </lineage>
</organism>
<dbReference type="Gene3D" id="1.20.140.150">
    <property type="match status" value="1"/>
</dbReference>
<sequence length="436" mass="49406">MFKRMRYWLEENAFCKQFFAYKKGRHFAEEGKISQHHPPETAFSKNYYMIQKFRNLKIAKLGYDTTALSKRRICSVSSAISTDFIISFRHMKHARRSAFLDDIGFSQRPIDHGQQRLSKRLSQVVIAARCTDPLLWTFGSFLGLFVSALQSIPLATNGWVYVTEPRPYNKTNENGDLMDTIFLYNAGYFVMCREHKEDSAAAEDVQSYLSSEEAAYQCYWNPILTGKDLTEFSSATLAIEGRLALPTSMHIIGVIICYMAFYFGLIGHIKRSPKTLLAAIMYIFGGLVVLVGVLQFVCVVDDELAPRMKPNAAGEPSKFSFVYGYSFFFTSLSFLPLQMCACCHAFLYFRRFPTALDKMKIVPVRRIQVIMALDSPQSETLPKGSICAIVYSSQPSSRKTSRYNLNSPLLIHSPVVLPPPFPESLSTATVRNSVNH</sequence>
<evidence type="ECO:0000256" key="1">
    <source>
        <dbReference type="ARBA" id="ARBA00004141"/>
    </source>
</evidence>
<evidence type="ECO:0000313" key="6">
    <source>
        <dbReference type="WBParaSite" id="maker-PairedContig_1245-snap-gene-0.9-mRNA-1"/>
    </source>
</evidence>
<dbReference type="GO" id="GO:0032281">
    <property type="term" value="C:AMPA glutamate receptor complex"/>
    <property type="evidence" value="ECO:0007669"/>
    <property type="project" value="TreeGrafter"/>
</dbReference>
<dbReference type="WBParaSite" id="maker-PairedContig_1245-snap-gene-0.9-mRNA-1">
    <property type="protein sequence ID" value="maker-PairedContig_1245-snap-gene-0.9-mRNA-1"/>
    <property type="gene ID" value="maker-PairedContig_1245-snap-gene-0.9"/>
</dbReference>
<dbReference type="GO" id="GO:0098970">
    <property type="term" value="P:postsynaptic neurotransmitter receptor diffusion trapping"/>
    <property type="evidence" value="ECO:0007669"/>
    <property type="project" value="TreeGrafter"/>
</dbReference>
<dbReference type="PANTHER" id="PTHR12107:SF6">
    <property type="entry name" value="STARGAZIN (MAMMALIAN CALCIUM CHANNEL) HOMOLOG"/>
    <property type="match status" value="1"/>
</dbReference>
<reference evidence="6" key="1">
    <citation type="submission" date="2016-11" db="UniProtKB">
        <authorList>
            <consortium name="WormBaseParasite"/>
        </authorList>
    </citation>
    <scope>IDENTIFICATION</scope>
    <source>
        <strain evidence="6">pt0022</strain>
    </source>
</reference>
<keyword evidence="2 5" id="KW-0812">Transmembrane</keyword>
<dbReference type="GO" id="GO:0051968">
    <property type="term" value="P:positive regulation of synaptic transmission, glutamatergic"/>
    <property type="evidence" value="ECO:0007669"/>
    <property type="project" value="TreeGrafter"/>
</dbReference>
<evidence type="ECO:0000256" key="2">
    <source>
        <dbReference type="ARBA" id="ARBA00022692"/>
    </source>
</evidence>
<evidence type="ECO:0000256" key="3">
    <source>
        <dbReference type="ARBA" id="ARBA00022989"/>
    </source>
</evidence>
<feature type="transmembrane region" description="Helical" evidence="5">
    <location>
        <begin position="325"/>
        <end position="349"/>
    </location>
</feature>
<feature type="transmembrane region" description="Helical" evidence="5">
    <location>
        <begin position="276"/>
        <end position="297"/>
    </location>
</feature>
<dbReference type="GO" id="GO:0099590">
    <property type="term" value="P:neurotransmitter receptor internalization"/>
    <property type="evidence" value="ECO:0007669"/>
    <property type="project" value="TreeGrafter"/>
</dbReference>
<proteinExistence type="predicted"/>
<evidence type="ECO:0000256" key="4">
    <source>
        <dbReference type="ARBA" id="ARBA00023136"/>
    </source>
</evidence>